<evidence type="ECO:0000256" key="4">
    <source>
        <dbReference type="ARBA" id="ARBA00023136"/>
    </source>
</evidence>
<dbReference type="PANTHER" id="PTHR43229">
    <property type="entry name" value="NODULATION PROTEIN J"/>
    <property type="match status" value="1"/>
</dbReference>
<organism evidence="8 9">
    <name type="scientific">Nocardiopsis coralli</name>
    <dbReference type="NCBI Taxonomy" id="2772213"/>
    <lineage>
        <taxon>Bacteria</taxon>
        <taxon>Bacillati</taxon>
        <taxon>Actinomycetota</taxon>
        <taxon>Actinomycetes</taxon>
        <taxon>Streptosporangiales</taxon>
        <taxon>Nocardiopsidaceae</taxon>
        <taxon>Nocardiopsis</taxon>
    </lineage>
</organism>
<keyword evidence="2 6" id="KW-0812">Transmembrane</keyword>
<evidence type="ECO:0000256" key="2">
    <source>
        <dbReference type="ARBA" id="ARBA00022692"/>
    </source>
</evidence>
<feature type="transmembrane region" description="Helical" evidence="6">
    <location>
        <begin position="153"/>
        <end position="173"/>
    </location>
</feature>
<keyword evidence="3 6" id="KW-1133">Transmembrane helix</keyword>
<keyword evidence="4 6" id="KW-0472">Membrane</keyword>
<sequence>MSTTTAPEAPTRPQPRPRVSPVKQTLRLTRTEITLFARYKTAWIYALLPLFFLFTSMQLPPDPVVGGFGLGEMTMFGMIGVISLIFGVGHASNVFTARRESLALKRLRVSGVPPTAIFGGVIGVVFVFSLFLTVFIAGLILAMPEGALPRDPVMLFTSVLLGSIVFSLLGLAVTPLVRNAEMAQMASMVPMMILLFTSGGIMPLEFLPETARTVVGLLPSMPAGELVQAAYTGHDVFGGFEGAQEVGVLGLWTAALPSLAVLGGWIAVLGLIVARYFRWDPRQG</sequence>
<reference evidence="8 9" key="1">
    <citation type="submission" date="2020-09" db="EMBL/GenBank/DDBJ databases">
        <title>Diversity and distribution of actinomycetes associated with coral in the coast of Hainan.</title>
        <authorList>
            <person name="Li F."/>
        </authorList>
    </citation>
    <scope>NUCLEOTIDE SEQUENCE [LARGE SCALE GENOMIC DNA]</scope>
    <source>
        <strain evidence="8 9">HNM0947</strain>
    </source>
</reference>
<dbReference type="RefSeq" id="WP_193121477.1">
    <property type="nucleotide sequence ID" value="NZ_JADBGI010000006.1"/>
</dbReference>
<feature type="transmembrane region" description="Helical" evidence="6">
    <location>
        <begin position="73"/>
        <end position="95"/>
    </location>
</feature>
<accession>A0ABR9P4U1</accession>
<evidence type="ECO:0000256" key="3">
    <source>
        <dbReference type="ARBA" id="ARBA00022989"/>
    </source>
</evidence>
<feature type="region of interest" description="Disordered" evidence="5">
    <location>
        <begin position="1"/>
        <end position="21"/>
    </location>
</feature>
<feature type="transmembrane region" description="Helical" evidence="6">
    <location>
        <begin position="254"/>
        <end position="277"/>
    </location>
</feature>
<evidence type="ECO:0000256" key="6">
    <source>
        <dbReference type="SAM" id="Phobius"/>
    </source>
</evidence>
<evidence type="ECO:0000259" key="7">
    <source>
        <dbReference type="Pfam" id="PF12698"/>
    </source>
</evidence>
<evidence type="ECO:0000256" key="5">
    <source>
        <dbReference type="SAM" id="MobiDB-lite"/>
    </source>
</evidence>
<name>A0ABR9P4U1_9ACTN</name>
<keyword evidence="9" id="KW-1185">Reference proteome</keyword>
<proteinExistence type="predicted"/>
<dbReference type="InterPro" id="IPR013525">
    <property type="entry name" value="ABC2_TM"/>
</dbReference>
<dbReference type="InterPro" id="IPR051784">
    <property type="entry name" value="Nod_factor_ABC_transporter"/>
</dbReference>
<evidence type="ECO:0000313" key="8">
    <source>
        <dbReference type="EMBL" id="MBE2998849.1"/>
    </source>
</evidence>
<evidence type="ECO:0000313" key="9">
    <source>
        <dbReference type="Proteomes" id="UP000806528"/>
    </source>
</evidence>
<comment type="subcellular location">
    <subcellularLocation>
        <location evidence="1">Membrane</location>
        <topology evidence="1">Multi-pass membrane protein</topology>
    </subcellularLocation>
</comment>
<evidence type="ECO:0000256" key="1">
    <source>
        <dbReference type="ARBA" id="ARBA00004141"/>
    </source>
</evidence>
<protein>
    <submittedName>
        <fullName evidence="8">ABC transporter permease</fullName>
    </submittedName>
</protein>
<feature type="transmembrane region" description="Helical" evidence="6">
    <location>
        <begin position="185"/>
        <end position="204"/>
    </location>
</feature>
<feature type="transmembrane region" description="Helical" evidence="6">
    <location>
        <begin position="42"/>
        <end position="61"/>
    </location>
</feature>
<feature type="domain" description="ABC-2 type transporter transmembrane" evidence="7">
    <location>
        <begin position="75"/>
        <end position="274"/>
    </location>
</feature>
<dbReference type="EMBL" id="JADBGI010000006">
    <property type="protein sequence ID" value="MBE2998849.1"/>
    <property type="molecule type" value="Genomic_DNA"/>
</dbReference>
<gene>
    <name evidence="8" type="ORF">IDM40_09045</name>
</gene>
<dbReference type="PANTHER" id="PTHR43229:SF3">
    <property type="entry name" value="ABC-TYPE MULTIDRUG TRANSPORT SYSTEM, PERMEASE COMPONENT"/>
    <property type="match status" value="1"/>
</dbReference>
<dbReference type="Pfam" id="PF12698">
    <property type="entry name" value="ABC2_membrane_3"/>
    <property type="match status" value="1"/>
</dbReference>
<dbReference type="Proteomes" id="UP000806528">
    <property type="component" value="Unassembled WGS sequence"/>
</dbReference>
<comment type="caution">
    <text evidence="8">The sequence shown here is derived from an EMBL/GenBank/DDBJ whole genome shotgun (WGS) entry which is preliminary data.</text>
</comment>
<feature type="transmembrane region" description="Helical" evidence="6">
    <location>
        <begin position="116"/>
        <end position="141"/>
    </location>
</feature>